<accession>A0AAN6UAK7</accession>
<reference evidence="2" key="2">
    <citation type="submission" date="2023-05" db="EMBL/GenBank/DDBJ databases">
        <authorList>
            <consortium name="Lawrence Berkeley National Laboratory"/>
            <person name="Steindorff A."/>
            <person name="Hensen N."/>
            <person name="Bonometti L."/>
            <person name="Westerberg I."/>
            <person name="Brannstrom I.O."/>
            <person name="Guillou S."/>
            <person name="Cros-Aarteil S."/>
            <person name="Calhoun S."/>
            <person name="Haridas S."/>
            <person name="Kuo A."/>
            <person name="Mondo S."/>
            <person name="Pangilinan J."/>
            <person name="Riley R."/>
            <person name="Labutti K."/>
            <person name="Andreopoulos B."/>
            <person name="Lipzen A."/>
            <person name="Chen C."/>
            <person name="Yanf M."/>
            <person name="Daum C."/>
            <person name="Ng V."/>
            <person name="Clum A."/>
            <person name="Ohm R."/>
            <person name="Martin F."/>
            <person name="Silar P."/>
            <person name="Natvig D."/>
            <person name="Lalanne C."/>
            <person name="Gautier V."/>
            <person name="Ament-Velasquez S.L."/>
            <person name="Kruys A."/>
            <person name="Hutchinson M.I."/>
            <person name="Powell A.J."/>
            <person name="Barry K."/>
            <person name="Miller A.N."/>
            <person name="Grigoriev I.V."/>
            <person name="Debuchy R."/>
            <person name="Gladieux P."/>
            <person name="Thoren M.H."/>
            <person name="Johannesson H."/>
        </authorList>
    </citation>
    <scope>NUCLEOTIDE SEQUENCE</scope>
    <source>
        <strain evidence="2">CBS 731.68</strain>
    </source>
</reference>
<protein>
    <submittedName>
        <fullName evidence="2">Uncharacterized protein</fullName>
    </submittedName>
</protein>
<evidence type="ECO:0000313" key="3">
    <source>
        <dbReference type="Proteomes" id="UP001302602"/>
    </source>
</evidence>
<reference evidence="2" key="1">
    <citation type="journal article" date="2023" name="Mol. Phylogenet. Evol.">
        <title>Genome-scale phylogeny and comparative genomics of the fungal order Sordariales.</title>
        <authorList>
            <person name="Hensen N."/>
            <person name="Bonometti L."/>
            <person name="Westerberg I."/>
            <person name="Brannstrom I.O."/>
            <person name="Guillou S."/>
            <person name="Cros-Aarteil S."/>
            <person name="Calhoun S."/>
            <person name="Haridas S."/>
            <person name="Kuo A."/>
            <person name="Mondo S."/>
            <person name="Pangilinan J."/>
            <person name="Riley R."/>
            <person name="LaButti K."/>
            <person name="Andreopoulos B."/>
            <person name="Lipzen A."/>
            <person name="Chen C."/>
            <person name="Yan M."/>
            <person name="Daum C."/>
            <person name="Ng V."/>
            <person name="Clum A."/>
            <person name="Steindorff A."/>
            <person name="Ohm R.A."/>
            <person name="Martin F."/>
            <person name="Silar P."/>
            <person name="Natvig D.O."/>
            <person name="Lalanne C."/>
            <person name="Gautier V."/>
            <person name="Ament-Velasquez S.L."/>
            <person name="Kruys A."/>
            <person name="Hutchinson M.I."/>
            <person name="Powell A.J."/>
            <person name="Barry K."/>
            <person name="Miller A.N."/>
            <person name="Grigoriev I.V."/>
            <person name="Debuchy R."/>
            <person name="Gladieux P."/>
            <person name="Hiltunen Thoren M."/>
            <person name="Johannesson H."/>
        </authorList>
    </citation>
    <scope>NUCLEOTIDE SEQUENCE</scope>
    <source>
        <strain evidence="2">CBS 731.68</strain>
    </source>
</reference>
<dbReference type="AlphaFoldDB" id="A0AAN6UAK7"/>
<dbReference type="EMBL" id="MU853223">
    <property type="protein sequence ID" value="KAK4129274.1"/>
    <property type="molecule type" value="Genomic_DNA"/>
</dbReference>
<proteinExistence type="predicted"/>
<organism evidence="2 3">
    <name type="scientific">Parathielavia appendiculata</name>
    <dbReference type="NCBI Taxonomy" id="2587402"/>
    <lineage>
        <taxon>Eukaryota</taxon>
        <taxon>Fungi</taxon>
        <taxon>Dikarya</taxon>
        <taxon>Ascomycota</taxon>
        <taxon>Pezizomycotina</taxon>
        <taxon>Sordariomycetes</taxon>
        <taxon>Sordariomycetidae</taxon>
        <taxon>Sordariales</taxon>
        <taxon>Chaetomiaceae</taxon>
        <taxon>Parathielavia</taxon>
    </lineage>
</organism>
<keyword evidence="3" id="KW-1185">Reference proteome</keyword>
<name>A0AAN6UAK7_9PEZI</name>
<dbReference type="Proteomes" id="UP001302602">
    <property type="component" value="Unassembled WGS sequence"/>
</dbReference>
<comment type="caution">
    <text evidence="2">The sequence shown here is derived from an EMBL/GenBank/DDBJ whole genome shotgun (WGS) entry which is preliminary data.</text>
</comment>
<dbReference type="GeneID" id="87831217"/>
<gene>
    <name evidence="2" type="ORF">N657DRAFT_65384</name>
</gene>
<dbReference type="RefSeq" id="XP_062653045.1">
    <property type="nucleotide sequence ID" value="XM_062794448.1"/>
</dbReference>
<sequence length="149" mass="16029">MGSGQVLGSLKDSGLGVSRQPKSGIANCPAEISQAEAQGGRSVVMIIVRAHLGISGTKTCGGQPSPYHSPSRPFIDRVFDSYQLQHPLANVIDGKCPSSQSDGGSRLLPVLRDSSFHSKLPYDYVVAKSFYEYSMQAPRRRQPFHGSHG</sequence>
<feature type="region of interest" description="Disordered" evidence="1">
    <location>
        <begin position="1"/>
        <end position="23"/>
    </location>
</feature>
<evidence type="ECO:0000256" key="1">
    <source>
        <dbReference type="SAM" id="MobiDB-lite"/>
    </source>
</evidence>
<evidence type="ECO:0000313" key="2">
    <source>
        <dbReference type="EMBL" id="KAK4129274.1"/>
    </source>
</evidence>